<comment type="subcellular location">
    <subcellularLocation>
        <location evidence="1">Cell membrane</location>
        <topology evidence="1">Multi-pass membrane protein</topology>
    </subcellularLocation>
</comment>
<keyword evidence="5 6" id="KW-0472">Membrane</keyword>
<dbReference type="PANTHER" id="PTHR30619">
    <property type="entry name" value="DNA INTERNALIZATION/COMPETENCE PROTEIN COMEC/REC2"/>
    <property type="match status" value="1"/>
</dbReference>
<keyword evidence="4 6" id="KW-1133">Transmembrane helix</keyword>
<dbReference type="NCBIfam" id="TIGR00360">
    <property type="entry name" value="ComEC_N-term"/>
    <property type="match status" value="1"/>
</dbReference>
<accession>A0A517YNL6</accession>
<dbReference type="GO" id="GO:0005886">
    <property type="term" value="C:plasma membrane"/>
    <property type="evidence" value="ECO:0007669"/>
    <property type="project" value="UniProtKB-SubCell"/>
</dbReference>
<dbReference type="EMBL" id="CP036274">
    <property type="protein sequence ID" value="QDU31800.1"/>
    <property type="molecule type" value="Genomic_DNA"/>
</dbReference>
<feature type="transmembrane region" description="Helical" evidence="6">
    <location>
        <begin position="306"/>
        <end position="325"/>
    </location>
</feature>
<dbReference type="OrthoDB" id="9761531at2"/>
<evidence type="ECO:0000256" key="6">
    <source>
        <dbReference type="SAM" id="Phobius"/>
    </source>
</evidence>
<evidence type="ECO:0000259" key="7">
    <source>
        <dbReference type="Pfam" id="PF03772"/>
    </source>
</evidence>
<evidence type="ECO:0000259" key="8">
    <source>
        <dbReference type="Pfam" id="PF13567"/>
    </source>
</evidence>
<sequence length="465" mass="51800">MTSEVAAFTNADPRRAVYHPCLLLLVACGTGMVSDRYWPLAPTVWYLTACLALATWCALWFRRRQLIATYVLLLAVAAAGGAWHHDYWRLVQHDEVGLCVTEEIRPLACEGVAITSPRWSPAPPLHAMRSIPKGDETELLVWLTSVREGATWRPASGYAMLDVDGHLLGVRAGDRVRMLVLSSQPMEPLNPGEFDYAAYERSRRVFCRLRGLFPESVTVVERGSIWSWRMWLSRLRESGNGILRQHISYQRSTLAAALLLGAREQLDPERNEGFLVTGTIHVLSISGLHVGILAYGFWLLFRTGLFGRQFMLYAAIVLVSLYCLLTDSQPPIVRSTILVVTACLAALRGRQALGYNALAFAGLVVLALNPASLFQAGSQLSFLSVAAMILFSSWLSKPVIGDPLDQLIASSRPWPIRLTRAFTGEVWRVWLTGVIVWTVTMPLVWLQYSRYCPNTVDMKTEPAPA</sequence>
<feature type="transmembrane region" description="Helical" evidence="6">
    <location>
        <begin position="332"/>
        <end position="349"/>
    </location>
</feature>
<proteinExistence type="predicted"/>
<evidence type="ECO:0000256" key="3">
    <source>
        <dbReference type="ARBA" id="ARBA00022692"/>
    </source>
</evidence>
<evidence type="ECO:0000256" key="4">
    <source>
        <dbReference type="ARBA" id="ARBA00022989"/>
    </source>
</evidence>
<evidence type="ECO:0000256" key="2">
    <source>
        <dbReference type="ARBA" id="ARBA00022475"/>
    </source>
</evidence>
<dbReference type="Pfam" id="PF03772">
    <property type="entry name" value="Competence"/>
    <property type="match status" value="1"/>
</dbReference>
<feature type="domain" description="DUF4131" evidence="8">
    <location>
        <begin position="41"/>
        <end position="210"/>
    </location>
</feature>
<feature type="transmembrane region" description="Helical" evidence="6">
    <location>
        <begin position="67"/>
        <end position="83"/>
    </location>
</feature>
<keyword evidence="2" id="KW-1003">Cell membrane</keyword>
<feature type="transmembrane region" description="Helical" evidence="6">
    <location>
        <begin position="40"/>
        <end position="61"/>
    </location>
</feature>
<feature type="transmembrane region" description="Helical" evidence="6">
    <location>
        <begin position="355"/>
        <end position="373"/>
    </location>
</feature>
<feature type="transmembrane region" description="Helical" evidence="6">
    <location>
        <begin position="16"/>
        <end position="33"/>
    </location>
</feature>
<dbReference type="InterPro" id="IPR004477">
    <property type="entry name" value="ComEC_N"/>
</dbReference>
<evidence type="ECO:0000256" key="1">
    <source>
        <dbReference type="ARBA" id="ARBA00004651"/>
    </source>
</evidence>
<keyword evidence="3 6" id="KW-0812">Transmembrane</keyword>
<evidence type="ECO:0000313" key="9">
    <source>
        <dbReference type="EMBL" id="QDU31800.1"/>
    </source>
</evidence>
<dbReference type="InterPro" id="IPR025405">
    <property type="entry name" value="DUF4131"/>
</dbReference>
<name>A0A517YNL6_9BACT</name>
<dbReference type="AlphaFoldDB" id="A0A517YNL6"/>
<dbReference type="RefSeq" id="WP_145099537.1">
    <property type="nucleotide sequence ID" value="NZ_CP036274.1"/>
</dbReference>
<feature type="domain" description="ComEC/Rec2-related protein" evidence="7">
    <location>
        <begin position="258"/>
        <end position="446"/>
    </location>
</feature>
<evidence type="ECO:0000313" key="10">
    <source>
        <dbReference type="Proteomes" id="UP000315017"/>
    </source>
</evidence>
<feature type="transmembrane region" description="Helical" evidence="6">
    <location>
        <begin position="273"/>
        <end position="300"/>
    </location>
</feature>
<protein>
    <submittedName>
        <fullName evidence="9">ComEC family competence protein</fullName>
    </submittedName>
</protein>
<dbReference type="Pfam" id="PF13567">
    <property type="entry name" value="DUF4131"/>
    <property type="match status" value="1"/>
</dbReference>
<organism evidence="9 10">
    <name type="scientific">Anatilimnocola aggregata</name>
    <dbReference type="NCBI Taxonomy" id="2528021"/>
    <lineage>
        <taxon>Bacteria</taxon>
        <taxon>Pseudomonadati</taxon>
        <taxon>Planctomycetota</taxon>
        <taxon>Planctomycetia</taxon>
        <taxon>Pirellulales</taxon>
        <taxon>Pirellulaceae</taxon>
        <taxon>Anatilimnocola</taxon>
    </lineage>
</organism>
<dbReference type="InterPro" id="IPR052159">
    <property type="entry name" value="Competence_DNA_uptake"/>
</dbReference>
<feature type="transmembrane region" description="Helical" evidence="6">
    <location>
        <begin position="427"/>
        <end position="448"/>
    </location>
</feature>
<keyword evidence="10" id="KW-1185">Reference proteome</keyword>
<dbReference type="Proteomes" id="UP000315017">
    <property type="component" value="Chromosome"/>
</dbReference>
<dbReference type="KEGG" id="aagg:ETAA8_69600"/>
<reference evidence="9 10" key="1">
    <citation type="submission" date="2019-02" db="EMBL/GenBank/DDBJ databases">
        <title>Deep-cultivation of Planctomycetes and their phenomic and genomic characterization uncovers novel biology.</title>
        <authorList>
            <person name="Wiegand S."/>
            <person name="Jogler M."/>
            <person name="Boedeker C."/>
            <person name="Pinto D."/>
            <person name="Vollmers J."/>
            <person name="Rivas-Marin E."/>
            <person name="Kohn T."/>
            <person name="Peeters S.H."/>
            <person name="Heuer A."/>
            <person name="Rast P."/>
            <person name="Oberbeckmann S."/>
            <person name="Bunk B."/>
            <person name="Jeske O."/>
            <person name="Meyerdierks A."/>
            <person name="Storesund J.E."/>
            <person name="Kallscheuer N."/>
            <person name="Luecker S."/>
            <person name="Lage O.M."/>
            <person name="Pohl T."/>
            <person name="Merkel B.J."/>
            <person name="Hornburger P."/>
            <person name="Mueller R.-W."/>
            <person name="Bruemmer F."/>
            <person name="Labrenz M."/>
            <person name="Spormann A.M."/>
            <person name="Op den Camp H."/>
            <person name="Overmann J."/>
            <person name="Amann R."/>
            <person name="Jetten M.S.M."/>
            <person name="Mascher T."/>
            <person name="Medema M.H."/>
            <person name="Devos D.P."/>
            <person name="Kaster A.-K."/>
            <person name="Ovreas L."/>
            <person name="Rohde M."/>
            <person name="Galperin M.Y."/>
            <person name="Jogler C."/>
        </authorList>
    </citation>
    <scope>NUCLEOTIDE SEQUENCE [LARGE SCALE GENOMIC DNA]</scope>
    <source>
        <strain evidence="9 10">ETA_A8</strain>
    </source>
</reference>
<dbReference type="PANTHER" id="PTHR30619:SF1">
    <property type="entry name" value="RECOMBINATION PROTEIN 2"/>
    <property type="match status" value="1"/>
</dbReference>
<evidence type="ECO:0000256" key="5">
    <source>
        <dbReference type="ARBA" id="ARBA00023136"/>
    </source>
</evidence>
<gene>
    <name evidence="9" type="ORF">ETAA8_69600</name>
</gene>